<dbReference type="Pfam" id="PF02567">
    <property type="entry name" value="PhzC-PhzF"/>
    <property type="match status" value="1"/>
</dbReference>
<accession>A0A5C6RLB6</accession>
<feature type="active site" evidence="3">
    <location>
        <position position="46"/>
    </location>
</feature>
<evidence type="ECO:0000313" key="4">
    <source>
        <dbReference type="EMBL" id="TXB62709.1"/>
    </source>
</evidence>
<reference evidence="4 5" key="1">
    <citation type="submission" date="2019-08" db="EMBL/GenBank/DDBJ databases">
        <title>Genome of Phaeodactylibacter luteus.</title>
        <authorList>
            <person name="Bowman J.P."/>
        </authorList>
    </citation>
    <scope>NUCLEOTIDE SEQUENCE [LARGE SCALE GENOMIC DNA]</scope>
    <source>
        <strain evidence="4 5">KCTC 42180</strain>
    </source>
</reference>
<dbReference type="InterPro" id="IPR003719">
    <property type="entry name" value="Phenazine_PhzF-like"/>
</dbReference>
<dbReference type="OrthoDB" id="9788221at2"/>
<comment type="similarity">
    <text evidence="1">Belongs to the PhzF family.</text>
</comment>
<dbReference type="AlphaFoldDB" id="A0A5C6RLB6"/>
<dbReference type="PANTHER" id="PTHR13774">
    <property type="entry name" value="PHENAZINE BIOSYNTHESIS PROTEIN"/>
    <property type="match status" value="1"/>
</dbReference>
<dbReference type="NCBIfam" id="TIGR00654">
    <property type="entry name" value="PhzF_family"/>
    <property type="match status" value="1"/>
</dbReference>
<keyword evidence="5" id="KW-1185">Reference proteome</keyword>
<sequence>MKLPIYQIDAFTSKRFSGNPAAVCPLEAWLPDAVMQAIAAENNLSETAFYVQQGPQEYQLRWFTPTVEVDLCGHATLAAAHCLFRHFGEKGNSLSFHSKSGLLSVGREGEGYIMDFPVDNIEEALPPKVLSAALGLQPDSVWMGRDDYLVILDKEEAVAALAPDLRKLREVRSRGVIVSAPGNEVDFVSRCFYPNAGVDEDPVTGSAHTTMTPYWAERLGKQEMQARQLSARGGAIRCTMLGDRVALSGQAVTYLEGWIEID</sequence>
<evidence type="ECO:0000313" key="5">
    <source>
        <dbReference type="Proteomes" id="UP000321580"/>
    </source>
</evidence>
<dbReference type="PIRSF" id="PIRSF016184">
    <property type="entry name" value="PhzC_PhzF"/>
    <property type="match status" value="1"/>
</dbReference>
<dbReference type="Gene3D" id="3.10.310.10">
    <property type="entry name" value="Diaminopimelate Epimerase, Chain A, domain 1"/>
    <property type="match status" value="2"/>
</dbReference>
<dbReference type="GO" id="GO:0005737">
    <property type="term" value="C:cytoplasm"/>
    <property type="evidence" value="ECO:0007669"/>
    <property type="project" value="TreeGrafter"/>
</dbReference>
<evidence type="ECO:0000256" key="1">
    <source>
        <dbReference type="ARBA" id="ARBA00008270"/>
    </source>
</evidence>
<dbReference type="RefSeq" id="WP_147167925.1">
    <property type="nucleotide sequence ID" value="NZ_VOOR01000025.1"/>
</dbReference>
<keyword evidence="2" id="KW-0413">Isomerase</keyword>
<dbReference type="PANTHER" id="PTHR13774:SF17">
    <property type="entry name" value="PHENAZINE BIOSYNTHESIS-LIKE DOMAIN-CONTAINING PROTEIN"/>
    <property type="match status" value="1"/>
</dbReference>
<evidence type="ECO:0000256" key="2">
    <source>
        <dbReference type="ARBA" id="ARBA00023235"/>
    </source>
</evidence>
<evidence type="ECO:0000256" key="3">
    <source>
        <dbReference type="PIRSR" id="PIRSR016184-1"/>
    </source>
</evidence>
<comment type="caution">
    <text evidence="4">The sequence shown here is derived from an EMBL/GenBank/DDBJ whole genome shotgun (WGS) entry which is preliminary data.</text>
</comment>
<dbReference type="SUPFAM" id="SSF54506">
    <property type="entry name" value="Diaminopimelate epimerase-like"/>
    <property type="match status" value="1"/>
</dbReference>
<name>A0A5C6RLB6_9BACT</name>
<dbReference type="Proteomes" id="UP000321580">
    <property type="component" value="Unassembled WGS sequence"/>
</dbReference>
<organism evidence="4 5">
    <name type="scientific">Phaeodactylibacter luteus</name>
    <dbReference type="NCBI Taxonomy" id="1564516"/>
    <lineage>
        <taxon>Bacteria</taxon>
        <taxon>Pseudomonadati</taxon>
        <taxon>Bacteroidota</taxon>
        <taxon>Saprospiria</taxon>
        <taxon>Saprospirales</taxon>
        <taxon>Haliscomenobacteraceae</taxon>
        <taxon>Phaeodactylibacter</taxon>
    </lineage>
</organism>
<dbReference type="EMBL" id="VOOR01000025">
    <property type="protein sequence ID" value="TXB62709.1"/>
    <property type="molecule type" value="Genomic_DNA"/>
</dbReference>
<protein>
    <submittedName>
        <fullName evidence="4">PhzF family phenazine biosynthesis protein</fullName>
    </submittedName>
</protein>
<gene>
    <name evidence="4" type="ORF">FRY97_12740</name>
</gene>
<proteinExistence type="inferred from homology"/>
<dbReference type="GO" id="GO:0016853">
    <property type="term" value="F:isomerase activity"/>
    <property type="evidence" value="ECO:0007669"/>
    <property type="project" value="UniProtKB-KW"/>
</dbReference>